<feature type="transmembrane region" description="Helical" evidence="1">
    <location>
        <begin position="30"/>
        <end position="54"/>
    </location>
</feature>
<dbReference type="RefSeq" id="WP_114846045.1">
    <property type="nucleotide sequence ID" value="NZ_JBHSPE010000020.1"/>
</dbReference>
<sequence length="175" mass="18931">MNTANRRHRSYVRSLARSVRRQRGVAAIEFALVFLFGMLPLLLITFSGVLIFAAKQSLTLAAAEGARAALHYGTQAQRETYACQAAQRAMQWLLTFSGETTDCTAPPAPGGTYAPITVSVETACPSTPTLQCMTVQTSFDYDNHPFIPGTAVVYGWLLHETLSSSATVQLDLVGN</sequence>
<evidence type="ECO:0000313" key="4">
    <source>
        <dbReference type="Proteomes" id="UP000253782"/>
    </source>
</evidence>
<dbReference type="EMBL" id="QQAH01000011">
    <property type="protein sequence ID" value="RDD81331.1"/>
    <property type="molecule type" value="Genomic_DNA"/>
</dbReference>
<keyword evidence="1" id="KW-0812">Transmembrane</keyword>
<dbReference type="OrthoDB" id="5954142at2"/>
<reference evidence="3 4" key="1">
    <citation type="submission" date="2018-07" db="EMBL/GenBank/DDBJ databases">
        <title>Dyella tabacisoli L4-6T, whole genome shotgun sequence.</title>
        <authorList>
            <person name="Zhou X.-K."/>
            <person name="Li W.-J."/>
            <person name="Duan Y.-Q."/>
        </authorList>
    </citation>
    <scope>NUCLEOTIDE SEQUENCE [LARGE SCALE GENOMIC DNA]</scope>
    <source>
        <strain evidence="3 4">L4-6</strain>
    </source>
</reference>
<keyword evidence="1" id="KW-0472">Membrane</keyword>
<gene>
    <name evidence="3" type="ORF">DVJ77_13655</name>
</gene>
<feature type="domain" description="TadE-like" evidence="2">
    <location>
        <begin position="24"/>
        <end position="67"/>
    </location>
</feature>
<proteinExistence type="predicted"/>
<protein>
    <submittedName>
        <fullName evidence="3">Pilus assembly protein</fullName>
    </submittedName>
</protein>
<dbReference type="InterPro" id="IPR012495">
    <property type="entry name" value="TadE-like_dom"/>
</dbReference>
<comment type="caution">
    <text evidence="3">The sequence shown here is derived from an EMBL/GenBank/DDBJ whole genome shotgun (WGS) entry which is preliminary data.</text>
</comment>
<keyword evidence="1" id="KW-1133">Transmembrane helix</keyword>
<evidence type="ECO:0000259" key="2">
    <source>
        <dbReference type="Pfam" id="PF07811"/>
    </source>
</evidence>
<organism evidence="3 4">
    <name type="scientific">Dyella tabacisoli</name>
    <dbReference type="NCBI Taxonomy" id="2282381"/>
    <lineage>
        <taxon>Bacteria</taxon>
        <taxon>Pseudomonadati</taxon>
        <taxon>Pseudomonadota</taxon>
        <taxon>Gammaproteobacteria</taxon>
        <taxon>Lysobacterales</taxon>
        <taxon>Rhodanobacteraceae</taxon>
        <taxon>Dyella</taxon>
    </lineage>
</organism>
<name>A0A369ULC8_9GAMM</name>
<dbReference type="Pfam" id="PF07811">
    <property type="entry name" value="TadE"/>
    <property type="match status" value="1"/>
</dbReference>
<evidence type="ECO:0000313" key="3">
    <source>
        <dbReference type="EMBL" id="RDD81331.1"/>
    </source>
</evidence>
<keyword evidence="4" id="KW-1185">Reference proteome</keyword>
<accession>A0A369ULC8</accession>
<dbReference type="AlphaFoldDB" id="A0A369ULC8"/>
<dbReference type="Proteomes" id="UP000253782">
    <property type="component" value="Unassembled WGS sequence"/>
</dbReference>
<evidence type="ECO:0000256" key="1">
    <source>
        <dbReference type="SAM" id="Phobius"/>
    </source>
</evidence>